<dbReference type="SUPFAM" id="SSF57850">
    <property type="entry name" value="RING/U-box"/>
    <property type="match status" value="1"/>
</dbReference>
<feature type="region of interest" description="Disordered" evidence="1">
    <location>
        <begin position="141"/>
        <end position="175"/>
    </location>
</feature>
<dbReference type="OrthoDB" id="10064100at2759"/>
<dbReference type="InterPro" id="IPR035892">
    <property type="entry name" value="C2_domain_sf"/>
</dbReference>
<dbReference type="Gene3D" id="2.60.40.150">
    <property type="entry name" value="C2 domain"/>
    <property type="match status" value="1"/>
</dbReference>
<dbReference type="EMBL" id="CAICTM010000304">
    <property type="protein sequence ID" value="CAB9507404.1"/>
    <property type="molecule type" value="Genomic_DNA"/>
</dbReference>
<dbReference type="PANTHER" id="PTHR46573">
    <property type="entry name" value="WD REPEAT, SAM AND U-BOX DOMAIN-CONTAINING PROTEIN 1"/>
    <property type="match status" value="1"/>
</dbReference>
<dbReference type="PANTHER" id="PTHR46573:SF1">
    <property type="entry name" value="WD REPEAT, SAM AND U-BOX DOMAIN-CONTAINING PROTEIN 1"/>
    <property type="match status" value="1"/>
</dbReference>
<dbReference type="PROSITE" id="PS51698">
    <property type="entry name" value="U_BOX"/>
    <property type="match status" value="1"/>
</dbReference>
<dbReference type="AlphaFoldDB" id="A0A9N8DUQ0"/>
<sequence>MQKSASGAGGKGNLDDADFYDNLFTEPEKPTSLKKSTKKGKSLDNDEDPFLEHDPLYILGTLIVRVVAARDLPAASNGGGLGDFLFGGGKGSANPYASVNFGCSTQRTSNLHDTLDPVWPRGETMFMDVALPLSNVTHPHAKATCTKPPTADNTKDAEPPIDETPPIQPPKNLADGCASLDIPRPILTVALFSADERGNNKKYNPSKGNAMSGDSDDEFLGVASVDLTPLLTGKKPILDSWLPLSAASGSIRVNVEYEPTDVSPSVGDKVQFTRFCHPADLFPLVPGQTYTVQGVVDEDRILLGYTSQEGWICSFLCHKNMVICVDRKHGAVEVCKEEWQSITERLAHSPLVGTVQQAVEKLPEEGLLTIGASTIQGGAHLINRWLEHGLDTAVEDVAFATNWDGRFNPGGEGSMANLELSNNNDTANETAGNTSPAENTFSPETGATAAYAPTPSANSHDKAALPNMPCCPITGEPMIDPVVAGDGHTYERAAIERWLQTSDKSPLTGSILLHKQLVPNYGLLSSLREQAEAVRDNATTPQPEGSID</sequence>
<evidence type="ECO:0000313" key="5">
    <source>
        <dbReference type="Proteomes" id="UP001153069"/>
    </source>
</evidence>
<dbReference type="Pfam" id="PF00168">
    <property type="entry name" value="C2"/>
    <property type="match status" value="1"/>
</dbReference>
<keyword evidence="5" id="KW-1185">Reference proteome</keyword>
<dbReference type="GO" id="GO:0016567">
    <property type="term" value="P:protein ubiquitination"/>
    <property type="evidence" value="ECO:0007669"/>
    <property type="project" value="InterPro"/>
</dbReference>
<feature type="compositionally biased region" description="Polar residues" evidence="1">
    <location>
        <begin position="419"/>
        <end position="445"/>
    </location>
</feature>
<dbReference type="CDD" id="cd16655">
    <property type="entry name" value="RING-Ubox_WDSUB1-like"/>
    <property type="match status" value="1"/>
</dbReference>
<proteinExistence type="predicted"/>
<dbReference type="SMART" id="SM00504">
    <property type="entry name" value="Ubox"/>
    <property type="match status" value="1"/>
</dbReference>
<evidence type="ECO:0000313" key="4">
    <source>
        <dbReference type="EMBL" id="CAB9507404.1"/>
    </source>
</evidence>
<dbReference type="Pfam" id="PF04564">
    <property type="entry name" value="U-box"/>
    <property type="match status" value="1"/>
</dbReference>
<dbReference type="Gene3D" id="3.30.40.10">
    <property type="entry name" value="Zinc/RING finger domain, C3HC4 (zinc finger)"/>
    <property type="match status" value="1"/>
</dbReference>
<gene>
    <name evidence="4" type="ORF">SEMRO_305_G112760.1</name>
</gene>
<dbReference type="InterPro" id="IPR000008">
    <property type="entry name" value="C2_dom"/>
</dbReference>
<dbReference type="Proteomes" id="UP001153069">
    <property type="component" value="Unassembled WGS sequence"/>
</dbReference>
<dbReference type="PROSITE" id="PS50004">
    <property type="entry name" value="C2"/>
    <property type="match status" value="1"/>
</dbReference>
<feature type="domain" description="C2" evidence="2">
    <location>
        <begin position="43"/>
        <end position="242"/>
    </location>
</feature>
<feature type="region of interest" description="Disordered" evidence="1">
    <location>
        <begin position="410"/>
        <end position="463"/>
    </location>
</feature>
<evidence type="ECO:0000259" key="3">
    <source>
        <dbReference type="PROSITE" id="PS51698"/>
    </source>
</evidence>
<dbReference type="CDD" id="cd00030">
    <property type="entry name" value="C2"/>
    <property type="match status" value="1"/>
</dbReference>
<dbReference type="GO" id="GO:0004842">
    <property type="term" value="F:ubiquitin-protein transferase activity"/>
    <property type="evidence" value="ECO:0007669"/>
    <property type="project" value="InterPro"/>
</dbReference>
<dbReference type="InterPro" id="IPR013083">
    <property type="entry name" value="Znf_RING/FYVE/PHD"/>
</dbReference>
<feature type="region of interest" description="Disordered" evidence="1">
    <location>
        <begin position="1"/>
        <end position="47"/>
    </location>
</feature>
<dbReference type="InterPro" id="IPR052085">
    <property type="entry name" value="WD-SAM-U-box"/>
</dbReference>
<organism evidence="4 5">
    <name type="scientific">Seminavis robusta</name>
    <dbReference type="NCBI Taxonomy" id="568900"/>
    <lineage>
        <taxon>Eukaryota</taxon>
        <taxon>Sar</taxon>
        <taxon>Stramenopiles</taxon>
        <taxon>Ochrophyta</taxon>
        <taxon>Bacillariophyta</taxon>
        <taxon>Bacillariophyceae</taxon>
        <taxon>Bacillariophycidae</taxon>
        <taxon>Naviculales</taxon>
        <taxon>Naviculaceae</taxon>
        <taxon>Seminavis</taxon>
    </lineage>
</organism>
<protein>
    <submittedName>
        <fullName evidence="4">U-box domain-containing protein</fullName>
    </submittedName>
</protein>
<accession>A0A9N8DUQ0</accession>
<comment type="caution">
    <text evidence="4">The sequence shown here is derived from an EMBL/GenBank/DDBJ whole genome shotgun (WGS) entry which is preliminary data.</text>
</comment>
<name>A0A9N8DUQ0_9STRA</name>
<reference evidence="4" key="1">
    <citation type="submission" date="2020-06" db="EMBL/GenBank/DDBJ databases">
        <authorList>
            <consortium name="Plant Systems Biology data submission"/>
        </authorList>
    </citation>
    <scope>NUCLEOTIDE SEQUENCE</scope>
    <source>
        <strain evidence="4">D6</strain>
    </source>
</reference>
<evidence type="ECO:0000259" key="2">
    <source>
        <dbReference type="PROSITE" id="PS50004"/>
    </source>
</evidence>
<feature type="domain" description="U-box" evidence="3">
    <location>
        <begin position="464"/>
        <end position="537"/>
    </location>
</feature>
<dbReference type="InterPro" id="IPR003613">
    <property type="entry name" value="Ubox_domain"/>
</dbReference>
<evidence type="ECO:0000256" key="1">
    <source>
        <dbReference type="SAM" id="MobiDB-lite"/>
    </source>
</evidence>
<dbReference type="SUPFAM" id="SSF49562">
    <property type="entry name" value="C2 domain (Calcium/lipid-binding domain, CaLB)"/>
    <property type="match status" value="1"/>
</dbReference>